<dbReference type="Pfam" id="PF17647">
    <property type="entry name" value="DUF5518"/>
    <property type="match status" value="1"/>
</dbReference>
<keyword evidence="1" id="KW-0812">Transmembrane</keyword>
<dbReference type="Proteomes" id="UP000509626">
    <property type="component" value="Chromosome"/>
</dbReference>
<evidence type="ECO:0000313" key="2">
    <source>
        <dbReference type="EMBL" id="QLG62272.1"/>
    </source>
</evidence>
<feature type="transmembrane region" description="Helical" evidence="1">
    <location>
        <begin position="27"/>
        <end position="50"/>
    </location>
</feature>
<proteinExistence type="predicted"/>
<dbReference type="AlphaFoldDB" id="A0A7D5LAR9"/>
<reference evidence="2 3" key="1">
    <citation type="submission" date="2020-06" db="EMBL/GenBank/DDBJ databases">
        <title>NJ-3-1, isolated from saline soil.</title>
        <authorList>
            <person name="Cui H.L."/>
            <person name="Shi X."/>
        </authorList>
    </citation>
    <scope>NUCLEOTIDE SEQUENCE [LARGE SCALE GENOMIC DNA]</scope>
    <source>
        <strain evidence="2 3">NJ-3-1</strain>
    </source>
</reference>
<sequence length="129" mass="12839">MVPDSSTSSTVGSPITDGCSGALINGLVGGVAAVVLSFVPLSTLLGGAIAGYLEGGRPEDGLAVGAIAGLVVLVPFVAILSFLLFFLGFAGTPSLFGIAGLFVVVVSGLYTVGLSVLGGYLGWYLRSER</sequence>
<organism evidence="2 3">
    <name type="scientific">Halorarum salinum</name>
    <dbReference type="NCBI Taxonomy" id="2743089"/>
    <lineage>
        <taxon>Archaea</taxon>
        <taxon>Methanobacteriati</taxon>
        <taxon>Methanobacteriota</taxon>
        <taxon>Stenosarchaea group</taxon>
        <taxon>Halobacteria</taxon>
        <taxon>Halobacteriales</taxon>
        <taxon>Haloferacaceae</taxon>
        <taxon>Halorarum</taxon>
    </lineage>
</organism>
<accession>A0A7D5LAR9</accession>
<keyword evidence="3" id="KW-1185">Reference proteome</keyword>
<feature type="transmembrane region" description="Helical" evidence="1">
    <location>
        <begin position="62"/>
        <end position="89"/>
    </location>
</feature>
<dbReference type="OrthoDB" id="341846at2157"/>
<protein>
    <submittedName>
        <fullName evidence="2">DUF5518 domain-containing protein</fullName>
    </submittedName>
</protein>
<dbReference type="RefSeq" id="WP_179268857.1">
    <property type="nucleotide sequence ID" value="NZ_CP058579.1"/>
</dbReference>
<name>A0A7D5LAR9_9EURY</name>
<keyword evidence="1" id="KW-0472">Membrane</keyword>
<dbReference type="InterPro" id="IPR040493">
    <property type="entry name" value="DUF5518"/>
</dbReference>
<dbReference type="KEGG" id="halu:HUG12_11245"/>
<evidence type="ECO:0000256" key="1">
    <source>
        <dbReference type="SAM" id="Phobius"/>
    </source>
</evidence>
<evidence type="ECO:0000313" key="3">
    <source>
        <dbReference type="Proteomes" id="UP000509626"/>
    </source>
</evidence>
<dbReference type="GeneID" id="56038042"/>
<dbReference type="EMBL" id="CP058579">
    <property type="protein sequence ID" value="QLG62272.1"/>
    <property type="molecule type" value="Genomic_DNA"/>
</dbReference>
<keyword evidence="1" id="KW-1133">Transmembrane helix</keyword>
<feature type="transmembrane region" description="Helical" evidence="1">
    <location>
        <begin position="95"/>
        <end position="123"/>
    </location>
</feature>
<gene>
    <name evidence="2" type="ORF">HUG12_11245</name>
</gene>